<dbReference type="InterPro" id="IPR050346">
    <property type="entry name" value="FMO-like"/>
</dbReference>
<evidence type="ECO:0000256" key="4">
    <source>
        <dbReference type="ARBA" id="ARBA00023002"/>
    </source>
</evidence>
<protein>
    <recommendedName>
        <fullName evidence="5">Flavin-containing monooxygenase</fullName>
        <ecNumber evidence="5">1.-.-.-</ecNumber>
    </recommendedName>
</protein>
<dbReference type="GO" id="GO:0050661">
    <property type="term" value="F:NADP binding"/>
    <property type="evidence" value="ECO:0007669"/>
    <property type="project" value="InterPro"/>
</dbReference>
<dbReference type="GO" id="GO:0004499">
    <property type="term" value="F:N,N-dimethylaniline monooxygenase activity"/>
    <property type="evidence" value="ECO:0007669"/>
    <property type="project" value="InterPro"/>
</dbReference>
<gene>
    <name evidence="6" type="ORF">Syun_012568</name>
</gene>
<evidence type="ECO:0000256" key="3">
    <source>
        <dbReference type="ARBA" id="ARBA00022827"/>
    </source>
</evidence>
<proteinExistence type="inferred from homology"/>
<keyword evidence="7" id="KW-1185">Reference proteome</keyword>
<dbReference type="Proteomes" id="UP001420932">
    <property type="component" value="Unassembled WGS sequence"/>
</dbReference>
<dbReference type="EC" id="1.-.-.-" evidence="5"/>
<evidence type="ECO:0000256" key="5">
    <source>
        <dbReference type="RuleBase" id="RU361177"/>
    </source>
</evidence>
<dbReference type="InterPro" id="IPR036188">
    <property type="entry name" value="FAD/NAD-bd_sf"/>
</dbReference>
<dbReference type="InterPro" id="IPR020946">
    <property type="entry name" value="Flavin_mOase-like"/>
</dbReference>
<evidence type="ECO:0000313" key="7">
    <source>
        <dbReference type="Proteomes" id="UP001420932"/>
    </source>
</evidence>
<evidence type="ECO:0000256" key="1">
    <source>
        <dbReference type="ARBA" id="ARBA00009183"/>
    </source>
</evidence>
<keyword evidence="4 5" id="KW-0560">Oxidoreductase</keyword>
<name>A0AAP0PFF7_9MAGN</name>
<keyword evidence="3 5" id="KW-0274">FAD</keyword>
<comment type="caution">
    <text evidence="6">The sequence shown here is derived from an EMBL/GenBank/DDBJ whole genome shotgun (WGS) entry which is preliminary data.</text>
</comment>
<dbReference type="Pfam" id="PF00743">
    <property type="entry name" value="FMO-like"/>
    <property type="match status" value="1"/>
</dbReference>
<keyword evidence="5" id="KW-0503">Monooxygenase</keyword>
<evidence type="ECO:0000256" key="2">
    <source>
        <dbReference type="ARBA" id="ARBA00022630"/>
    </source>
</evidence>
<dbReference type="GO" id="GO:0050660">
    <property type="term" value="F:flavin adenine dinucleotide binding"/>
    <property type="evidence" value="ECO:0007669"/>
    <property type="project" value="InterPro"/>
</dbReference>
<dbReference type="EMBL" id="JBBNAF010000005">
    <property type="protein sequence ID" value="KAK9143168.1"/>
    <property type="molecule type" value="Genomic_DNA"/>
</dbReference>
<accession>A0AAP0PFF7</accession>
<dbReference type="PANTHER" id="PTHR23023">
    <property type="entry name" value="DIMETHYLANILINE MONOOXYGENASE"/>
    <property type="match status" value="1"/>
</dbReference>
<dbReference type="SUPFAM" id="SSF51905">
    <property type="entry name" value="FAD/NAD(P)-binding domain"/>
    <property type="match status" value="1"/>
</dbReference>
<reference evidence="6 7" key="1">
    <citation type="submission" date="2024-01" db="EMBL/GenBank/DDBJ databases">
        <title>Genome assemblies of Stephania.</title>
        <authorList>
            <person name="Yang L."/>
        </authorList>
    </citation>
    <scope>NUCLEOTIDE SEQUENCE [LARGE SCALE GENOMIC DNA]</scope>
    <source>
        <strain evidence="6">YNDBR</strain>
        <tissue evidence="6">Leaf</tissue>
    </source>
</reference>
<evidence type="ECO:0000313" key="6">
    <source>
        <dbReference type="EMBL" id="KAK9143168.1"/>
    </source>
</evidence>
<sequence>MPRPAPRCHYAPPRNVSRIVPKELAKARPCSCQGPRQGAAALPPMNVSKASLALAKVPLCSSPRRDLVHTRACCLAYAASDFSISMYAGDPRPFAGHEEVLSFLKDFAADFRLTELTRFESEVVRVVRVYDGEEARWVVEWKRKRKRRGGLLESAHEVFDAVICVMGISQSPEFQRFKELMVAWNASANDNYRFPGPFQGQDVVLIRSGASAFDISRDISSCQGSSFVVEVF</sequence>
<organism evidence="6 7">
    <name type="scientific">Stephania yunnanensis</name>
    <dbReference type="NCBI Taxonomy" id="152371"/>
    <lineage>
        <taxon>Eukaryota</taxon>
        <taxon>Viridiplantae</taxon>
        <taxon>Streptophyta</taxon>
        <taxon>Embryophyta</taxon>
        <taxon>Tracheophyta</taxon>
        <taxon>Spermatophyta</taxon>
        <taxon>Magnoliopsida</taxon>
        <taxon>Ranunculales</taxon>
        <taxon>Menispermaceae</taxon>
        <taxon>Menispermoideae</taxon>
        <taxon>Cissampelideae</taxon>
        <taxon>Stephania</taxon>
    </lineage>
</organism>
<comment type="cofactor">
    <cofactor evidence="5">
        <name>FAD</name>
        <dbReference type="ChEBI" id="CHEBI:57692"/>
    </cofactor>
</comment>
<dbReference type="Gene3D" id="3.50.50.60">
    <property type="entry name" value="FAD/NAD(P)-binding domain"/>
    <property type="match status" value="1"/>
</dbReference>
<dbReference type="AlphaFoldDB" id="A0AAP0PFF7"/>
<keyword evidence="2 5" id="KW-0285">Flavoprotein</keyword>
<comment type="similarity">
    <text evidence="1 5">Belongs to the FMO family.</text>
</comment>